<comment type="pathway">
    <text evidence="1">Purine metabolism; IMP biosynthesis via de novo pathway; N(2)-formyl-N(1)-(5-phospho-D-ribosyl)glycinamide from N(1)-(5-phospho-D-ribosyl)glycinamide (10-formyl THF route): step 1/1.</text>
</comment>
<evidence type="ECO:0000256" key="4">
    <source>
        <dbReference type="ARBA" id="ARBA00022755"/>
    </source>
</evidence>
<dbReference type="STRING" id="295068.MAQ5080_02964"/>
<dbReference type="PANTHER" id="PTHR43369:SF2">
    <property type="entry name" value="PHOSPHORIBOSYLGLYCINAMIDE FORMYLTRANSFERASE"/>
    <property type="match status" value="1"/>
</dbReference>
<dbReference type="SUPFAM" id="SSF53328">
    <property type="entry name" value="Formyltransferase"/>
    <property type="match status" value="1"/>
</dbReference>
<dbReference type="RefSeq" id="WP_067211599.1">
    <property type="nucleotide sequence ID" value="NZ_FLOC01000019.1"/>
</dbReference>
<dbReference type="GO" id="GO:0006189">
    <property type="term" value="P:'de novo' IMP biosynthetic process"/>
    <property type="evidence" value="ECO:0007669"/>
    <property type="project" value="TreeGrafter"/>
</dbReference>
<dbReference type="EMBL" id="FLOC01000019">
    <property type="protein sequence ID" value="SBS34753.1"/>
    <property type="molecule type" value="Genomic_DNA"/>
</dbReference>
<organism evidence="6 7">
    <name type="scientific">Marinomonas aquimarina</name>
    <dbReference type="NCBI Taxonomy" id="295068"/>
    <lineage>
        <taxon>Bacteria</taxon>
        <taxon>Pseudomonadati</taxon>
        <taxon>Pseudomonadota</taxon>
        <taxon>Gammaproteobacteria</taxon>
        <taxon>Oceanospirillales</taxon>
        <taxon>Oceanospirillaceae</taxon>
        <taxon>Marinomonas</taxon>
    </lineage>
</organism>
<keyword evidence="4" id="KW-0658">Purine biosynthesis</keyword>
<dbReference type="CDD" id="cd08653">
    <property type="entry name" value="FMT_core_like_3"/>
    <property type="match status" value="1"/>
</dbReference>
<gene>
    <name evidence="6" type="primary">purN_2</name>
    <name evidence="6" type="ORF">MAQ5080_02964</name>
</gene>
<dbReference type="InterPro" id="IPR002376">
    <property type="entry name" value="Formyl_transf_N"/>
</dbReference>
<reference evidence="6 7" key="1">
    <citation type="submission" date="2016-06" db="EMBL/GenBank/DDBJ databases">
        <authorList>
            <person name="Kjaerup R.B."/>
            <person name="Dalgaard T.S."/>
            <person name="Juul-Madsen H.R."/>
        </authorList>
    </citation>
    <scope>NUCLEOTIDE SEQUENCE [LARGE SCALE GENOMIC DNA]</scope>
    <source>
        <strain evidence="6 7">CECT 5080</strain>
    </source>
</reference>
<name>A0A1A8TPS2_9GAMM</name>
<evidence type="ECO:0000313" key="7">
    <source>
        <dbReference type="Proteomes" id="UP000092627"/>
    </source>
</evidence>
<evidence type="ECO:0000256" key="2">
    <source>
        <dbReference type="ARBA" id="ARBA00012254"/>
    </source>
</evidence>
<dbReference type="EC" id="2.1.2.2" evidence="2"/>
<dbReference type="OrthoDB" id="467573at2"/>
<evidence type="ECO:0000313" key="6">
    <source>
        <dbReference type="EMBL" id="SBS34753.1"/>
    </source>
</evidence>
<dbReference type="Pfam" id="PF00551">
    <property type="entry name" value="Formyl_trans_N"/>
    <property type="match status" value="1"/>
</dbReference>
<sequence length="262" mass="29751">MSFVFISGDHPRHRFMAYQLAKSGHMKAWVIEQRENFVPTAPAHLAEDLQVLFNQHFQLRESVENSWFQYETLQLPTLHTSHADLNSAATIDFIKQFSPDLVLSYGCHKLSDAFMKAVSSAFWNTHGGLSPDYRGTITHFWPSYFLEPQMTGMTLHETTPELDGGGIIFQTAAPMVRGDSLHQLAARNVEIYATELAEKLTDLDFSKLPAGITQAHYGKVFRSSDWRPEHLRLIYEVYQDKVVDAVLDGHIKGREPTLVCVL</sequence>
<dbReference type="InterPro" id="IPR036477">
    <property type="entry name" value="Formyl_transf_N_sf"/>
</dbReference>
<protein>
    <recommendedName>
        <fullName evidence="2">phosphoribosylglycinamide formyltransferase 1</fullName>
        <ecNumber evidence="2">2.1.2.2</ecNumber>
    </recommendedName>
</protein>
<feature type="domain" description="Formyl transferase N-terminal" evidence="5">
    <location>
        <begin position="81"/>
        <end position="188"/>
    </location>
</feature>
<dbReference type="PANTHER" id="PTHR43369">
    <property type="entry name" value="PHOSPHORIBOSYLGLYCINAMIDE FORMYLTRANSFERASE"/>
    <property type="match status" value="1"/>
</dbReference>
<proteinExistence type="predicted"/>
<evidence type="ECO:0000259" key="5">
    <source>
        <dbReference type="Pfam" id="PF00551"/>
    </source>
</evidence>
<evidence type="ECO:0000256" key="1">
    <source>
        <dbReference type="ARBA" id="ARBA00005054"/>
    </source>
</evidence>
<dbReference type="Gene3D" id="3.40.50.170">
    <property type="entry name" value="Formyl transferase, N-terminal domain"/>
    <property type="match status" value="1"/>
</dbReference>
<evidence type="ECO:0000256" key="3">
    <source>
        <dbReference type="ARBA" id="ARBA00022679"/>
    </source>
</evidence>
<keyword evidence="7" id="KW-1185">Reference proteome</keyword>
<dbReference type="Proteomes" id="UP000092627">
    <property type="component" value="Unassembled WGS sequence"/>
</dbReference>
<dbReference type="AlphaFoldDB" id="A0A1A8TPS2"/>
<dbReference type="GO" id="GO:0004644">
    <property type="term" value="F:phosphoribosylglycinamide formyltransferase activity"/>
    <property type="evidence" value="ECO:0007669"/>
    <property type="project" value="UniProtKB-EC"/>
</dbReference>
<dbReference type="GO" id="GO:0005737">
    <property type="term" value="C:cytoplasm"/>
    <property type="evidence" value="ECO:0007669"/>
    <property type="project" value="TreeGrafter"/>
</dbReference>
<keyword evidence="3 6" id="KW-0808">Transferase</keyword>
<accession>A0A1A8TPS2</accession>